<dbReference type="OrthoDB" id="5978002at2759"/>
<protein>
    <recommendedName>
        <fullName evidence="4">Meiosis-specific coiled-coil domain-containing protein MEIOC</fullName>
    </recommendedName>
</protein>
<dbReference type="eggNOG" id="ENOG502QPMP">
    <property type="taxonomic scope" value="Eukaryota"/>
</dbReference>
<dbReference type="GO" id="GO:0007144">
    <property type="term" value="P:female meiosis I"/>
    <property type="evidence" value="ECO:0007669"/>
    <property type="project" value="TreeGrafter"/>
</dbReference>
<accession>A0A067QQK8</accession>
<feature type="compositionally biased region" description="Low complexity" evidence="1">
    <location>
        <begin position="272"/>
        <end position="289"/>
    </location>
</feature>
<evidence type="ECO:0008006" key="4">
    <source>
        <dbReference type="Google" id="ProtNLM"/>
    </source>
</evidence>
<feature type="region of interest" description="Disordered" evidence="1">
    <location>
        <begin position="203"/>
        <end position="232"/>
    </location>
</feature>
<sequence length="897" mass="96217">MALSEIRGLSNLLETNKISIRKCEQDGQVVHGGIMDKNLVQDSLSPWSLNGTLSDFPQFQGVQDRDLQSQDGAPYLDNSMVDDLVAKILDDDAFVVGSGPNDYFPGGSSQRESDIFSLYSGSSMLDSRWAEQYQNGVNVTSLNLSGVDSLGPVDGLKMSDFGQSQIDIGKDFLSSNSEYPCLNLGSVEHADFDVLNLTAMQGHCPGSGQDSGQSVQALPPPHPQTRPLQPDPYSEQLQLCAQQQQYQPNQQGFNSSSAMVKDPSSDSNFMTGSPLSLYSSSSVPQGSGPHQPAQGPILYGQGLPNDQQMYNYVQMLSTTSKLSLSSSSSSEALNNVSGYSAPNQSQVSALDRINPVLPKKDSNKSCPFPASLLQLANGYVGMTRHDVSQTSSSTMCDASLNSLDHQLCLLKINGTAQKINLPCVSSSKESCSNIVPASCSGPGSCSNSQQSPPVYSPIGFPRNISNRSSNHSQQSFASGLSKRESGNFGYGSGIRFGGPCGMDRSGGSTYSQNHNNNNNNNELGGKTLQGLTGVPQLNQLSSGNSGSVFSSTNFISGSPPTFEPNSSFLPADLRPSLPMSYGPPGTNSLPPLHHLIPPPPLDGSPYPTELYAELMTNRAGLGYLPPGPPSSSPSSSDMMPFYDVSGIFHFSPHMYGFRSVRRSGPSSELHLRLEECYDQFKNLEKERKKTEAELARHNPGKKVSSANNIPVPRLPPNPSRVDRLIVDQLREHARVITLIAKMERLRGEAVNPQIHMSMEAWLDSIKKVQARRRDEIINSTNRHHSIVAGIQTPRIQEDKDILALAASIQELSAGSRKARTGMWCALVVTLLMQEQEPENKESRATGIADEVVKVEGTSAVSSTANAVPAGSSATVTTSDSTTNTLITTTASAAAIGK</sequence>
<dbReference type="GO" id="GO:0007141">
    <property type="term" value="P:male meiosis I"/>
    <property type="evidence" value="ECO:0007669"/>
    <property type="project" value="TreeGrafter"/>
</dbReference>
<reference evidence="2 3" key="1">
    <citation type="journal article" date="2014" name="Nat. Commun.">
        <title>Molecular traces of alternative social organization in a termite genome.</title>
        <authorList>
            <person name="Terrapon N."/>
            <person name="Li C."/>
            <person name="Robertson H.M."/>
            <person name="Ji L."/>
            <person name="Meng X."/>
            <person name="Booth W."/>
            <person name="Chen Z."/>
            <person name="Childers C.P."/>
            <person name="Glastad K.M."/>
            <person name="Gokhale K."/>
            <person name="Gowin J."/>
            <person name="Gronenberg W."/>
            <person name="Hermansen R.A."/>
            <person name="Hu H."/>
            <person name="Hunt B.G."/>
            <person name="Huylmans A.K."/>
            <person name="Khalil S.M."/>
            <person name="Mitchell R.D."/>
            <person name="Munoz-Torres M.C."/>
            <person name="Mustard J.A."/>
            <person name="Pan H."/>
            <person name="Reese J.T."/>
            <person name="Scharf M.E."/>
            <person name="Sun F."/>
            <person name="Vogel H."/>
            <person name="Xiao J."/>
            <person name="Yang W."/>
            <person name="Yang Z."/>
            <person name="Yang Z."/>
            <person name="Zhou J."/>
            <person name="Zhu J."/>
            <person name="Brent C.S."/>
            <person name="Elsik C.G."/>
            <person name="Goodisman M.A."/>
            <person name="Liberles D.A."/>
            <person name="Roe R.M."/>
            <person name="Vargo E.L."/>
            <person name="Vilcinskas A."/>
            <person name="Wang J."/>
            <person name="Bornberg-Bauer E."/>
            <person name="Korb J."/>
            <person name="Zhang G."/>
            <person name="Liebig J."/>
        </authorList>
    </citation>
    <scope>NUCLEOTIDE SEQUENCE [LARGE SCALE GENOMIC DNA]</scope>
    <source>
        <tissue evidence="2">Whole organism</tissue>
    </source>
</reference>
<keyword evidence="3" id="KW-1185">Reference proteome</keyword>
<evidence type="ECO:0000313" key="3">
    <source>
        <dbReference type="Proteomes" id="UP000027135"/>
    </source>
</evidence>
<dbReference type="Proteomes" id="UP000027135">
    <property type="component" value="Unassembled WGS sequence"/>
</dbReference>
<dbReference type="AlphaFoldDB" id="A0A067QQK8"/>
<feature type="compositionally biased region" description="Polar residues" evidence="1">
    <location>
        <begin position="463"/>
        <end position="478"/>
    </location>
</feature>
<dbReference type="Pfam" id="PF15189">
    <property type="entry name" value="MEIOC"/>
    <property type="match status" value="1"/>
</dbReference>
<dbReference type="EMBL" id="KK853083">
    <property type="protein sequence ID" value="KDR11611.1"/>
    <property type="molecule type" value="Genomic_DNA"/>
</dbReference>
<dbReference type="PANTHER" id="PTHR33861">
    <property type="entry name" value="PROTEIN CBG18333"/>
    <property type="match status" value="1"/>
</dbReference>
<dbReference type="PANTHER" id="PTHR33861:SF5">
    <property type="entry name" value="GAMMA-TUBULIN COMPLEX COMPONENT"/>
    <property type="match status" value="1"/>
</dbReference>
<gene>
    <name evidence="2" type="ORF">L798_13937</name>
</gene>
<feature type="region of interest" description="Disordered" evidence="1">
    <location>
        <begin position="692"/>
        <end position="715"/>
    </location>
</feature>
<dbReference type="GO" id="GO:0048255">
    <property type="term" value="P:mRNA stabilization"/>
    <property type="evidence" value="ECO:0007669"/>
    <property type="project" value="TreeGrafter"/>
</dbReference>
<feature type="region of interest" description="Disordered" evidence="1">
    <location>
        <begin position="244"/>
        <end position="302"/>
    </location>
</feature>
<feature type="region of interest" description="Disordered" evidence="1">
    <location>
        <begin position="462"/>
        <end position="482"/>
    </location>
</feature>
<evidence type="ECO:0000256" key="1">
    <source>
        <dbReference type="SAM" id="MobiDB-lite"/>
    </source>
</evidence>
<evidence type="ECO:0000313" key="2">
    <source>
        <dbReference type="EMBL" id="KDR11611.1"/>
    </source>
</evidence>
<dbReference type="GO" id="GO:0005737">
    <property type="term" value="C:cytoplasm"/>
    <property type="evidence" value="ECO:0007669"/>
    <property type="project" value="TreeGrafter"/>
</dbReference>
<dbReference type="InterPro" id="IPR027963">
    <property type="entry name" value="MEIOC"/>
</dbReference>
<dbReference type="STRING" id="136037.A0A067QQK8"/>
<dbReference type="GO" id="GO:0005634">
    <property type="term" value="C:nucleus"/>
    <property type="evidence" value="ECO:0007669"/>
    <property type="project" value="TreeGrafter"/>
</dbReference>
<dbReference type="InParanoid" id="A0A067QQK8"/>
<name>A0A067QQK8_ZOONE</name>
<organism evidence="2 3">
    <name type="scientific">Zootermopsis nevadensis</name>
    <name type="common">Dampwood termite</name>
    <dbReference type="NCBI Taxonomy" id="136037"/>
    <lineage>
        <taxon>Eukaryota</taxon>
        <taxon>Metazoa</taxon>
        <taxon>Ecdysozoa</taxon>
        <taxon>Arthropoda</taxon>
        <taxon>Hexapoda</taxon>
        <taxon>Insecta</taxon>
        <taxon>Pterygota</taxon>
        <taxon>Neoptera</taxon>
        <taxon>Polyneoptera</taxon>
        <taxon>Dictyoptera</taxon>
        <taxon>Blattodea</taxon>
        <taxon>Blattoidea</taxon>
        <taxon>Termitoidae</taxon>
        <taxon>Termopsidae</taxon>
        <taxon>Zootermopsis</taxon>
    </lineage>
</organism>
<proteinExistence type="predicted"/>